<feature type="transmembrane region" description="Helical" evidence="1">
    <location>
        <begin position="48"/>
        <end position="66"/>
    </location>
</feature>
<keyword evidence="3" id="KW-1185">Reference proteome</keyword>
<protein>
    <submittedName>
        <fullName evidence="2">Uncharacterized protein</fullName>
    </submittedName>
</protein>
<keyword evidence="1" id="KW-0812">Transmembrane</keyword>
<organism evidence="2 3">
    <name type="scientific">Folsomia candida</name>
    <name type="common">Springtail</name>
    <dbReference type="NCBI Taxonomy" id="158441"/>
    <lineage>
        <taxon>Eukaryota</taxon>
        <taxon>Metazoa</taxon>
        <taxon>Ecdysozoa</taxon>
        <taxon>Arthropoda</taxon>
        <taxon>Hexapoda</taxon>
        <taxon>Collembola</taxon>
        <taxon>Entomobryomorpha</taxon>
        <taxon>Isotomoidea</taxon>
        <taxon>Isotomidae</taxon>
        <taxon>Proisotominae</taxon>
        <taxon>Folsomia</taxon>
    </lineage>
</organism>
<comment type="caution">
    <text evidence="2">The sequence shown here is derived from an EMBL/GenBank/DDBJ whole genome shotgun (WGS) entry which is preliminary data.</text>
</comment>
<keyword evidence="1" id="KW-1133">Transmembrane helix</keyword>
<evidence type="ECO:0000313" key="3">
    <source>
        <dbReference type="Proteomes" id="UP000198287"/>
    </source>
</evidence>
<dbReference type="EMBL" id="LNIX01000011">
    <property type="protein sequence ID" value="OXA48481.1"/>
    <property type="molecule type" value="Genomic_DNA"/>
</dbReference>
<evidence type="ECO:0000256" key="1">
    <source>
        <dbReference type="SAM" id="Phobius"/>
    </source>
</evidence>
<sequence>MLNGKVFKYFARVILFCGKAGSSPFVWDVKTGRLFVSRKLRNKTRSGISVQVGYSIYCVIKAILLTANVGSFYFSISLAYGITINSLLWIPLVVYEKDFAAFMNCSFRFVKEYQGNSLVAPASSYIVQAKPHITPAQSHIAPAQSQMAPA</sequence>
<feature type="transmembrane region" description="Helical" evidence="1">
    <location>
        <begin position="72"/>
        <end position="94"/>
    </location>
</feature>
<gene>
    <name evidence="2" type="ORF">Fcan01_16202</name>
</gene>
<evidence type="ECO:0000313" key="2">
    <source>
        <dbReference type="EMBL" id="OXA48481.1"/>
    </source>
</evidence>
<name>A0A226DUV2_FOLCA</name>
<reference evidence="2 3" key="1">
    <citation type="submission" date="2015-12" db="EMBL/GenBank/DDBJ databases">
        <title>The genome of Folsomia candida.</title>
        <authorList>
            <person name="Faddeeva A."/>
            <person name="Derks M.F."/>
            <person name="Anvar Y."/>
            <person name="Smit S."/>
            <person name="Van Straalen N."/>
            <person name="Roelofs D."/>
        </authorList>
    </citation>
    <scope>NUCLEOTIDE SEQUENCE [LARGE SCALE GENOMIC DNA]</scope>
    <source>
        <strain evidence="2 3">VU population</strain>
        <tissue evidence="2">Whole body</tissue>
    </source>
</reference>
<proteinExistence type="predicted"/>
<dbReference type="Proteomes" id="UP000198287">
    <property type="component" value="Unassembled WGS sequence"/>
</dbReference>
<dbReference type="AlphaFoldDB" id="A0A226DUV2"/>
<keyword evidence="1" id="KW-0472">Membrane</keyword>
<accession>A0A226DUV2</accession>